<feature type="compositionally biased region" description="Basic residues" evidence="1">
    <location>
        <begin position="64"/>
        <end position="73"/>
    </location>
</feature>
<feature type="region of interest" description="Disordered" evidence="1">
    <location>
        <begin position="41"/>
        <end position="73"/>
    </location>
</feature>
<sequence length="87" mass="9053">MGAGLISARRADLVPSHEASGKKQKVVKTSLATRVITANLVPPPDTIPHGDGGSVSSDCFVGGGHRRRRKRGLPARTAVASGWVWAA</sequence>
<dbReference type="Proteomes" id="UP000011715">
    <property type="component" value="Unassembled WGS sequence"/>
</dbReference>
<dbReference type="EnsemblFungi" id="MAPG_10717T0">
    <property type="protein sequence ID" value="MAPG_10717T0"/>
    <property type="gene ID" value="MAPG_10717"/>
</dbReference>
<reference evidence="2" key="2">
    <citation type="submission" date="2010-05" db="EMBL/GenBank/DDBJ databases">
        <title>The Genome Sequence of Magnaporthe poae strain ATCC 64411.</title>
        <authorList>
            <consortium name="The Broad Institute Genome Sequencing Platform"/>
            <consortium name="Broad Institute Genome Sequencing Center for Infectious Disease"/>
            <person name="Ma L.-J."/>
            <person name="Dead R."/>
            <person name="Young S."/>
            <person name="Zeng Q."/>
            <person name="Koehrsen M."/>
            <person name="Alvarado L."/>
            <person name="Berlin A."/>
            <person name="Chapman S.B."/>
            <person name="Chen Z."/>
            <person name="Freedman E."/>
            <person name="Gellesch M."/>
            <person name="Goldberg J."/>
            <person name="Griggs A."/>
            <person name="Gujja S."/>
            <person name="Heilman E.R."/>
            <person name="Heiman D."/>
            <person name="Hepburn T."/>
            <person name="Howarth C."/>
            <person name="Jen D."/>
            <person name="Larson L."/>
            <person name="Mehta T."/>
            <person name="Neiman D."/>
            <person name="Pearson M."/>
            <person name="Roberts A."/>
            <person name="Saif S."/>
            <person name="Shea T."/>
            <person name="Shenoy N."/>
            <person name="Sisk P."/>
            <person name="Stolte C."/>
            <person name="Sykes S."/>
            <person name="Walk T."/>
            <person name="White J."/>
            <person name="Yandava C."/>
            <person name="Haas B."/>
            <person name="Nusbaum C."/>
            <person name="Birren B."/>
        </authorList>
    </citation>
    <scope>NUCLEOTIDE SEQUENCE</scope>
    <source>
        <strain evidence="2">ATCC 64411</strain>
    </source>
</reference>
<dbReference type="EMBL" id="GL876978">
    <property type="protein sequence ID" value="KLU91768.1"/>
    <property type="molecule type" value="Genomic_DNA"/>
</dbReference>
<evidence type="ECO:0000313" key="2">
    <source>
        <dbReference type="EMBL" id="KLU91768.1"/>
    </source>
</evidence>
<evidence type="ECO:0000313" key="4">
    <source>
        <dbReference type="Proteomes" id="UP000011715"/>
    </source>
</evidence>
<dbReference type="VEuPathDB" id="FungiDB:MAPG_10717"/>
<feature type="region of interest" description="Disordered" evidence="1">
    <location>
        <begin position="1"/>
        <end position="26"/>
    </location>
</feature>
<organism evidence="3 4">
    <name type="scientific">Magnaporthiopsis poae (strain ATCC 64411 / 73-15)</name>
    <name type="common">Kentucky bluegrass fungus</name>
    <name type="synonym">Magnaporthe poae</name>
    <dbReference type="NCBI Taxonomy" id="644358"/>
    <lineage>
        <taxon>Eukaryota</taxon>
        <taxon>Fungi</taxon>
        <taxon>Dikarya</taxon>
        <taxon>Ascomycota</taxon>
        <taxon>Pezizomycotina</taxon>
        <taxon>Sordariomycetes</taxon>
        <taxon>Sordariomycetidae</taxon>
        <taxon>Magnaporthales</taxon>
        <taxon>Magnaporthaceae</taxon>
        <taxon>Magnaporthiopsis</taxon>
    </lineage>
</organism>
<reference evidence="3" key="5">
    <citation type="submission" date="2015-06" db="UniProtKB">
        <authorList>
            <consortium name="EnsemblFungi"/>
        </authorList>
    </citation>
    <scope>IDENTIFICATION</scope>
    <source>
        <strain evidence="3">ATCC 64411</strain>
    </source>
</reference>
<gene>
    <name evidence="2" type="ORF">MAPG_10717</name>
</gene>
<name>A0A0C4EDC2_MAGP6</name>
<reference evidence="2" key="3">
    <citation type="submission" date="2011-03" db="EMBL/GenBank/DDBJ databases">
        <title>Annotation of Magnaporthe poae ATCC 64411.</title>
        <authorList>
            <person name="Ma L.-J."/>
            <person name="Dead R."/>
            <person name="Young S.K."/>
            <person name="Zeng Q."/>
            <person name="Gargeya S."/>
            <person name="Fitzgerald M."/>
            <person name="Haas B."/>
            <person name="Abouelleil A."/>
            <person name="Alvarado L."/>
            <person name="Arachchi H.M."/>
            <person name="Berlin A."/>
            <person name="Brown A."/>
            <person name="Chapman S.B."/>
            <person name="Chen Z."/>
            <person name="Dunbar C."/>
            <person name="Freedman E."/>
            <person name="Gearin G."/>
            <person name="Gellesch M."/>
            <person name="Goldberg J."/>
            <person name="Griggs A."/>
            <person name="Gujja S."/>
            <person name="Heiman D."/>
            <person name="Howarth C."/>
            <person name="Larson L."/>
            <person name="Lui A."/>
            <person name="MacDonald P.J.P."/>
            <person name="Mehta T."/>
            <person name="Montmayeur A."/>
            <person name="Murphy C."/>
            <person name="Neiman D."/>
            <person name="Pearson M."/>
            <person name="Priest M."/>
            <person name="Roberts A."/>
            <person name="Saif S."/>
            <person name="Shea T."/>
            <person name="Shenoy N."/>
            <person name="Sisk P."/>
            <person name="Stolte C."/>
            <person name="Sykes S."/>
            <person name="Yandava C."/>
            <person name="Wortman J."/>
            <person name="Nusbaum C."/>
            <person name="Birren B."/>
        </authorList>
    </citation>
    <scope>NUCLEOTIDE SEQUENCE</scope>
    <source>
        <strain evidence="2">ATCC 64411</strain>
    </source>
</reference>
<evidence type="ECO:0000313" key="3">
    <source>
        <dbReference type="EnsemblFungi" id="MAPG_10717T0"/>
    </source>
</evidence>
<evidence type="ECO:0000256" key="1">
    <source>
        <dbReference type="SAM" id="MobiDB-lite"/>
    </source>
</evidence>
<protein>
    <submittedName>
        <fullName evidence="2 3">Uncharacterized protein</fullName>
    </submittedName>
</protein>
<dbReference type="AlphaFoldDB" id="A0A0C4EDC2"/>
<proteinExistence type="predicted"/>
<accession>A0A0C4EDC2</accession>
<dbReference type="EMBL" id="ADBL01002649">
    <property type="status" value="NOT_ANNOTATED_CDS"/>
    <property type="molecule type" value="Genomic_DNA"/>
</dbReference>
<reference evidence="3" key="4">
    <citation type="journal article" date="2015" name="G3 (Bethesda)">
        <title>Genome sequences of three phytopathogenic species of the Magnaporthaceae family of fungi.</title>
        <authorList>
            <person name="Okagaki L.H."/>
            <person name="Nunes C.C."/>
            <person name="Sailsbery J."/>
            <person name="Clay B."/>
            <person name="Brown D."/>
            <person name="John T."/>
            <person name="Oh Y."/>
            <person name="Young N."/>
            <person name="Fitzgerald M."/>
            <person name="Haas B.J."/>
            <person name="Zeng Q."/>
            <person name="Young S."/>
            <person name="Adiconis X."/>
            <person name="Fan L."/>
            <person name="Levin J.Z."/>
            <person name="Mitchell T.K."/>
            <person name="Okubara P.A."/>
            <person name="Farman M.L."/>
            <person name="Kohn L.M."/>
            <person name="Birren B."/>
            <person name="Ma L.-J."/>
            <person name="Dean R.A."/>
        </authorList>
    </citation>
    <scope>NUCLEOTIDE SEQUENCE</scope>
    <source>
        <strain evidence="3">ATCC 64411 / 73-15</strain>
    </source>
</reference>
<reference evidence="4" key="1">
    <citation type="submission" date="2010-05" db="EMBL/GenBank/DDBJ databases">
        <title>The genome sequence of Magnaporthe poae strain ATCC 64411.</title>
        <authorList>
            <person name="Ma L.-J."/>
            <person name="Dead R."/>
            <person name="Young S."/>
            <person name="Zeng Q."/>
            <person name="Koehrsen M."/>
            <person name="Alvarado L."/>
            <person name="Berlin A."/>
            <person name="Chapman S.B."/>
            <person name="Chen Z."/>
            <person name="Freedman E."/>
            <person name="Gellesch M."/>
            <person name="Goldberg J."/>
            <person name="Griggs A."/>
            <person name="Gujja S."/>
            <person name="Heilman E.R."/>
            <person name="Heiman D."/>
            <person name="Hepburn T."/>
            <person name="Howarth C."/>
            <person name="Jen D."/>
            <person name="Larson L."/>
            <person name="Mehta T."/>
            <person name="Neiman D."/>
            <person name="Pearson M."/>
            <person name="Roberts A."/>
            <person name="Saif S."/>
            <person name="Shea T."/>
            <person name="Shenoy N."/>
            <person name="Sisk P."/>
            <person name="Stolte C."/>
            <person name="Sykes S."/>
            <person name="Walk T."/>
            <person name="White J."/>
            <person name="Yandava C."/>
            <person name="Haas B."/>
            <person name="Nusbaum C."/>
            <person name="Birren B."/>
        </authorList>
    </citation>
    <scope>NUCLEOTIDE SEQUENCE [LARGE SCALE GENOMIC DNA]</scope>
    <source>
        <strain evidence="4">ATCC 64411 / 73-15</strain>
    </source>
</reference>
<keyword evidence="4" id="KW-1185">Reference proteome</keyword>